<evidence type="ECO:0000313" key="2">
    <source>
        <dbReference type="Proteomes" id="UP000257109"/>
    </source>
</evidence>
<feature type="non-terminal residue" evidence="1">
    <location>
        <position position="1"/>
    </location>
</feature>
<accession>A0A371GJ50</accession>
<reference evidence="1" key="1">
    <citation type="submission" date="2018-05" db="EMBL/GenBank/DDBJ databases">
        <title>Draft genome of Mucuna pruriens seed.</title>
        <authorList>
            <person name="Nnadi N.E."/>
            <person name="Vos R."/>
            <person name="Hasami M.H."/>
            <person name="Devisetty U.K."/>
            <person name="Aguiy J.C."/>
        </authorList>
    </citation>
    <scope>NUCLEOTIDE SEQUENCE [LARGE SCALE GENOMIC DNA]</scope>
    <source>
        <strain evidence="1">JCA_2017</strain>
    </source>
</reference>
<keyword evidence="2" id="KW-1185">Reference proteome</keyword>
<evidence type="ECO:0000313" key="1">
    <source>
        <dbReference type="EMBL" id="RDX90592.1"/>
    </source>
</evidence>
<comment type="caution">
    <text evidence="1">The sequence shown here is derived from an EMBL/GenBank/DDBJ whole genome shotgun (WGS) entry which is preliminary data.</text>
</comment>
<dbReference type="Gene3D" id="3.10.10.10">
    <property type="entry name" value="HIV Type 1 Reverse Transcriptase, subunit A, domain 1"/>
    <property type="match status" value="1"/>
</dbReference>
<dbReference type="EMBL" id="QJKJ01005353">
    <property type="protein sequence ID" value="RDX90592.1"/>
    <property type="molecule type" value="Genomic_DNA"/>
</dbReference>
<protein>
    <submittedName>
        <fullName evidence="1">Uncharacterized protein</fullName>
    </submittedName>
</protein>
<dbReference type="AlphaFoldDB" id="A0A371GJ50"/>
<dbReference type="OrthoDB" id="778454at2759"/>
<dbReference type="Gene3D" id="2.40.70.10">
    <property type="entry name" value="Acid Proteases"/>
    <property type="match status" value="1"/>
</dbReference>
<dbReference type="Proteomes" id="UP000257109">
    <property type="component" value="Unassembled WGS sequence"/>
</dbReference>
<name>A0A371GJ50_MUCPR</name>
<organism evidence="1 2">
    <name type="scientific">Mucuna pruriens</name>
    <name type="common">Velvet bean</name>
    <name type="synonym">Dolichos pruriens</name>
    <dbReference type="NCBI Taxonomy" id="157652"/>
    <lineage>
        <taxon>Eukaryota</taxon>
        <taxon>Viridiplantae</taxon>
        <taxon>Streptophyta</taxon>
        <taxon>Embryophyta</taxon>
        <taxon>Tracheophyta</taxon>
        <taxon>Spermatophyta</taxon>
        <taxon>Magnoliopsida</taxon>
        <taxon>eudicotyledons</taxon>
        <taxon>Gunneridae</taxon>
        <taxon>Pentapetalae</taxon>
        <taxon>rosids</taxon>
        <taxon>fabids</taxon>
        <taxon>Fabales</taxon>
        <taxon>Fabaceae</taxon>
        <taxon>Papilionoideae</taxon>
        <taxon>50 kb inversion clade</taxon>
        <taxon>NPAAA clade</taxon>
        <taxon>indigoferoid/millettioid clade</taxon>
        <taxon>Phaseoleae</taxon>
        <taxon>Mucuna</taxon>
    </lineage>
</organism>
<dbReference type="InterPro" id="IPR021109">
    <property type="entry name" value="Peptidase_aspartic_dom_sf"/>
</dbReference>
<dbReference type="CDD" id="cd00303">
    <property type="entry name" value="retropepsin_like"/>
    <property type="match status" value="1"/>
</dbReference>
<proteinExistence type="predicted"/>
<dbReference type="PANTHER" id="PTHR33067:SF15">
    <property type="entry name" value="RNA-DIRECTED DNA POLYMERASE"/>
    <property type="match status" value="1"/>
</dbReference>
<dbReference type="InterPro" id="IPR043502">
    <property type="entry name" value="DNA/RNA_pol_sf"/>
</dbReference>
<dbReference type="PANTHER" id="PTHR33067">
    <property type="entry name" value="RNA-DIRECTED DNA POLYMERASE-RELATED"/>
    <property type="match status" value="1"/>
</dbReference>
<sequence>MPSSIYKSLNFGNLEPMGIVIQLANKSVVQPLGILEDVLVQVNELIFPADFYVLNIEDKTSRKGSTLILGRPFLMTATLPMEFGNNLVQFNNFEAMKHLTEDHSLFGVDIIDELVKECMQLDIDSVEIFNFVELIDVTDYFNTVTNIFNSINMCDGDLECSHCARIRVANIERPVIAQLEIVAEPESDFDQTQAESDSHDQMKELSTTHQIEAIARSFEHFPVIIANNLHREQEEKLLNILRKHKKEIGWTRPTNKATTEMTESNHPRCRQERSDETTCTWDHLSLLEWPMGQSDTGSSEEVLTIVMKNRHDELVPTRIQNSWRVCIDYRKLNKTTRKDHFPLLSLTKFWKD</sequence>
<dbReference type="SUPFAM" id="SSF56672">
    <property type="entry name" value="DNA/RNA polymerases"/>
    <property type="match status" value="1"/>
</dbReference>
<gene>
    <name evidence="1" type="ORF">CR513_27519</name>
</gene>